<keyword evidence="6" id="KW-0413">Isomerase</keyword>
<dbReference type="Proteomes" id="UP000585681">
    <property type="component" value="Unassembled WGS sequence"/>
</dbReference>
<keyword evidence="4 7" id="KW-0479">Metal-binding</keyword>
<dbReference type="Pfam" id="PF02878">
    <property type="entry name" value="PGM_PMM_I"/>
    <property type="match status" value="1"/>
</dbReference>
<feature type="domain" description="Alpha-D-phosphohexomutase alpha/beta/alpha" evidence="11">
    <location>
        <begin position="261"/>
        <end position="368"/>
    </location>
</feature>
<dbReference type="InterPro" id="IPR016066">
    <property type="entry name" value="A-D-PHexomutase_CS"/>
</dbReference>
<organism evidence="12 13">
    <name type="scientific">Actibacterium naphthalenivorans</name>
    <dbReference type="NCBI Taxonomy" id="1614693"/>
    <lineage>
        <taxon>Bacteria</taxon>
        <taxon>Pseudomonadati</taxon>
        <taxon>Pseudomonadota</taxon>
        <taxon>Alphaproteobacteria</taxon>
        <taxon>Rhodobacterales</taxon>
        <taxon>Roseobacteraceae</taxon>
        <taxon>Actibacterium</taxon>
    </lineage>
</organism>
<evidence type="ECO:0000256" key="3">
    <source>
        <dbReference type="ARBA" id="ARBA00022553"/>
    </source>
</evidence>
<dbReference type="GO" id="GO:0016868">
    <property type="term" value="F:intramolecular phosphotransferase activity"/>
    <property type="evidence" value="ECO:0007669"/>
    <property type="project" value="InterPro"/>
</dbReference>
<proteinExistence type="inferred from homology"/>
<evidence type="ECO:0000259" key="9">
    <source>
        <dbReference type="Pfam" id="PF02878"/>
    </source>
</evidence>
<dbReference type="InterPro" id="IPR005845">
    <property type="entry name" value="A-D-PHexomutase_a/b/a-II"/>
</dbReference>
<dbReference type="InterPro" id="IPR005843">
    <property type="entry name" value="A-D-PHexomutase_C"/>
</dbReference>
<dbReference type="InterPro" id="IPR005841">
    <property type="entry name" value="Alpha-D-phosphohexomutase_SF"/>
</dbReference>
<dbReference type="RefSeq" id="WP_173585952.1">
    <property type="nucleotide sequence ID" value="NZ_JACIEQ010000001.1"/>
</dbReference>
<comment type="caution">
    <text evidence="12">The sequence shown here is derived from an EMBL/GenBank/DDBJ whole genome shotgun (WGS) entry which is preliminary data.</text>
</comment>
<dbReference type="PROSITE" id="PS00710">
    <property type="entry name" value="PGM_PMM"/>
    <property type="match status" value="1"/>
</dbReference>
<dbReference type="InterPro" id="IPR016055">
    <property type="entry name" value="A-D-PHexomutase_a/b/a-I/II/III"/>
</dbReference>
<protein>
    <submittedName>
        <fullName evidence="12">Phosphomannomutase</fullName>
    </submittedName>
</protein>
<accession>A0A840C9T6</accession>
<name>A0A840C9T6_9RHOB</name>
<dbReference type="PANTHER" id="PTHR43771">
    <property type="entry name" value="PHOSPHOMANNOMUTASE"/>
    <property type="match status" value="1"/>
</dbReference>
<keyword evidence="13" id="KW-1185">Reference proteome</keyword>
<dbReference type="AlphaFoldDB" id="A0A840C9T6"/>
<evidence type="ECO:0000313" key="12">
    <source>
        <dbReference type="EMBL" id="MBB4020822.1"/>
    </source>
</evidence>
<feature type="domain" description="Alpha-D-phosphohexomutase alpha/beta/alpha" evidence="10">
    <location>
        <begin position="153"/>
        <end position="257"/>
    </location>
</feature>
<dbReference type="Gene3D" id="3.30.310.50">
    <property type="entry name" value="Alpha-D-phosphohexomutase, C-terminal domain"/>
    <property type="match status" value="1"/>
</dbReference>
<evidence type="ECO:0000259" key="11">
    <source>
        <dbReference type="Pfam" id="PF02880"/>
    </source>
</evidence>
<comment type="cofactor">
    <cofactor evidence="1">
        <name>Mg(2+)</name>
        <dbReference type="ChEBI" id="CHEBI:18420"/>
    </cofactor>
</comment>
<dbReference type="EMBL" id="JACIEQ010000001">
    <property type="protein sequence ID" value="MBB4020822.1"/>
    <property type="molecule type" value="Genomic_DNA"/>
</dbReference>
<keyword evidence="5 7" id="KW-0460">Magnesium</keyword>
<dbReference type="GO" id="GO:0000287">
    <property type="term" value="F:magnesium ion binding"/>
    <property type="evidence" value="ECO:0007669"/>
    <property type="project" value="InterPro"/>
</dbReference>
<dbReference type="GO" id="GO:0005975">
    <property type="term" value="P:carbohydrate metabolic process"/>
    <property type="evidence" value="ECO:0007669"/>
    <property type="project" value="InterPro"/>
</dbReference>
<evidence type="ECO:0000256" key="2">
    <source>
        <dbReference type="ARBA" id="ARBA00010231"/>
    </source>
</evidence>
<gene>
    <name evidence="12" type="ORF">GGR17_000613</name>
</gene>
<dbReference type="SUPFAM" id="SSF55957">
    <property type="entry name" value="Phosphoglucomutase, C-terminal domain"/>
    <property type="match status" value="1"/>
</dbReference>
<dbReference type="Gene3D" id="3.40.120.10">
    <property type="entry name" value="Alpha-D-Glucose-1,6-Bisphosphate, subunit A, domain 3"/>
    <property type="match status" value="3"/>
</dbReference>
<dbReference type="Pfam" id="PF02880">
    <property type="entry name" value="PGM_PMM_III"/>
    <property type="match status" value="1"/>
</dbReference>
<dbReference type="PRINTS" id="PR00509">
    <property type="entry name" value="PGMPMM"/>
</dbReference>
<evidence type="ECO:0000259" key="10">
    <source>
        <dbReference type="Pfam" id="PF02879"/>
    </source>
</evidence>
<evidence type="ECO:0000256" key="1">
    <source>
        <dbReference type="ARBA" id="ARBA00001946"/>
    </source>
</evidence>
<dbReference type="InterPro" id="IPR005844">
    <property type="entry name" value="A-D-PHexomutase_a/b/a-I"/>
</dbReference>
<reference evidence="12" key="1">
    <citation type="submission" date="2020-08" db="EMBL/GenBank/DDBJ databases">
        <title>Genomic Encyclopedia of Type Strains, Phase IV (KMG-IV): sequencing the most valuable type-strain genomes for metagenomic binning, comparative biology and taxonomic classification.</title>
        <authorList>
            <person name="Goeker M."/>
        </authorList>
    </citation>
    <scope>NUCLEOTIDE SEQUENCE [LARGE SCALE GENOMIC DNA]</scope>
    <source>
        <strain evidence="12">DSM 105040</strain>
    </source>
</reference>
<evidence type="ECO:0000313" key="13">
    <source>
        <dbReference type="Proteomes" id="UP000585681"/>
    </source>
</evidence>
<evidence type="ECO:0000256" key="4">
    <source>
        <dbReference type="ARBA" id="ARBA00022723"/>
    </source>
</evidence>
<comment type="similarity">
    <text evidence="2 7">Belongs to the phosphohexose mutase family.</text>
</comment>
<evidence type="ECO:0000256" key="6">
    <source>
        <dbReference type="ARBA" id="ARBA00023235"/>
    </source>
</evidence>
<dbReference type="PANTHER" id="PTHR43771:SF1">
    <property type="entry name" value="PHOSPHOMANNOMUTASE"/>
    <property type="match status" value="1"/>
</dbReference>
<dbReference type="InterPro" id="IPR005846">
    <property type="entry name" value="A-D-PHexomutase_a/b/a-III"/>
</dbReference>
<dbReference type="InterPro" id="IPR036900">
    <property type="entry name" value="A-D-PHexomutase_C_sf"/>
</dbReference>
<feature type="domain" description="Alpha-D-phosphohexomutase alpha/beta/alpha" evidence="9">
    <location>
        <begin position="7"/>
        <end position="133"/>
    </location>
</feature>
<dbReference type="SUPFAM" id="SSF53738">
    <property type="entry name" value="Phosphoglucomutase, first 3 domains"/>
    <property type="match status" value="3"/>
</dbReference>
<dbReference type="Pfam" id="PF02879">
    <property type="entry name" value="PGM_PMM_II"/>
    <property type="match status" value="1"/>
</dbReference>
<evidence type="ECO:0000256" key="7">
    <source>
        <dbReference type="RuleBase" id="RU004326"/>
    </source>
</evidence>
<dbReference type="CDD" id="cd03089">
    <property type="entry name" value="PMM_PGM"/>
    <property type="match status" value="1"/>
</dbReference>
<evidence type="ECO:0000256" key="5">
    <source>
        <dbReference type="ARBA" id="ARBA00022842"/>
    </source>
</evidence>
<sequence>MPRLTCFKSYDVRGELGVDFDAGIAYRIGRGFARAMVPGSVVVGRDCRASSAELQDALVEGLRDEGVDVIDLGLCGTEEVYFATTHFNAGGGLTVTASHNPINFNGIKMVQSGSRPISSADGLQAIHDLAAADKFGPVAEKRGSLRQDNPRGAYAARVLSFIDPARLRPLKVLVNAGNGAAGPTFDALADALAAAGAPLEFVRLHHTPDGSFPNGIPNPLLPENQPVTGDAVRESGADIGVAWDGDFDRCFLFDETGTFIDGEYIVGLLATAFLEKEPGAKIVHDPRVVWNTRSIVADMGGEAVVSKTGHAFVKATMRRVDAAYGGEMSAHHYFRNFMYCDSGMIPWLLVVEHMASTGRPLSALIAEMKSRFPSSGEINFRLDDPGAAMAAVDARYTPEARTVDRLDGLSLEFTDWRVNLRKSNTEPLLRLNVETAGDRALLARRVDEIRALVTEAR</sequence>
<feature type="domain" description="Alpha-D-phosphohexomutase C-terminal" evidence="8">
    <location>
        <begin position="377"/>
        <end position="451"/>
    </location>
</feature>
<keyword evidence="3" id="KW-0597">Phosphoprotein</keyword>
<dbReference type="Pfam" id="PF00408">
    <property type="entry name" value="PGM_PMM_IV"/>
    <property type="match status" value="1"/>
</dbReference>
<evidence type="ECO:0000259" key="8">
    <source>
        <dbReference type="Pfam" id="PF00408"/>
    </source>
</evidence>